<dbReference type="RefSeq" id="WP_147143990.1">
    <property type="nucleotide sequence ID" value="NZ_BAABIJ010000006.1"/>
</dbReference>
<gene>
    <name evidence="1" type="ORF">LX16_4939</name>
</gene>
<keyword evidence="2" id="KW-1185">Reference proteome</keyword>
<sequence length="80" mass="8556">MVQLKVTYDAQADAAYIYLTDDPATRSAHTYLCDPNGVDGMINLDFGADGRLLGVEVLGASEKLSAHLLNAAERLDVVDS</sequence>
<evidence type="ECO:0000313" key="2">
    <source>
        <dbReference type="Proteomes" id="UP000321617"/>
    </source>
</evidence>
<dbReference type="Proteomes" id="UP000321617">
    <property type="component" value="Unassembled WGS sequence"/>
</dbReference>
<evidence type="ECO:0000313" key="1">
    <source>
        <dbReference type="EMBL" id="TWJ07776.1"/>
    </source>
</evidence>
<dbReference type="EMBL" id="VLLL01000010">
    <property type="protein sequence ID" value="TWJ07776.1"/>
    <property type="molecule type" value="Genomic_DNA"/>
</dbReference>
<proteinExistence type="predicted"/>
<dbReference type="InterPro" id="IPR019270">
    <property type="entry name" value="DUF2283"/>
</dbReference>
<dbReference type="Pfam" id="PF10049">
    <property type="entry name" value="DUF2283"/>
    <property type="match status" value="1"/>
</dbReference>
<dbReference type="AlphaFoldDB" id="A0A562UQ93"/>
<organism evidence="1 2">
    <name type="scientific">Stackebrandtia albiflava</name>
    <dbReference type="NCBI Taxonomy" id="406432"/>
    <lineage>
        <taxon>Bacteria</taxon>
        <taxon>Bacillati</taxon>
        <taxon>Actinomycetota</taxon>
        <taxon>Actinomycetes</taxon>
        <taxon>Glycomycetales</taxon>
        <taxon>Glycomycetaceae</taxon>
        <taxon>Stackebrandtia</taxon>
    </lineage>
</organism>
<accession>A0A562UQ93</accession>
<comment type="caution">
    <text evidence="1">The sequence shown here is derived from an EMBL/GenBank/DDBJ whole genome shotgun (WGS) entry which is preliminary data.</text>
</comment>
<protein>
    <submittedName>
        <fullName evidence="1">Uncharacterized protein YuzE</fullName>
    </submittedName>
</protein>
<dbReference type="OrthoDB" id="2911799at2"/>
<reference evidence="1 2" key="1">
    <citation type="journal article" date="2013" name="Stand. Genomic Sci.">
        <title>Genomic Encyclopedia of Type Strains, Phase I: The one thousand microbial genomes (KMG-I) project.</title>
        <authorList>
            <person name="Kyrpides N.C."/>
            <person name="Woyke T."/>
            <person name="Eisen J.A."/>
            <person name="Garrity G."/>
            <person name="Lilburn T.G."/>
            <person name="Beck B.J."/>
            <person name="Whitman W.B."/>
            <person name="Hugenholtz P."/>
            <person name="Klenk H.P."/>
        </authorList>
    </citation>
    <scope>NUCLEOTIDE SEQUENCE [LARGE SCALE GENOMIC DNA]</scope>
    <source>
        <strain evidence="1 2">DSM 45044</strain>
    </source>
</reference>
<name>A0A562UQ93_9ACTN</name>